<feature type="compositionally biased region" description="Polar residues" evidence="12">
    <location>
        <begin position="212"/>
        <end position="229"/>
    </location>
</feature>
<dbReference type="GO" id="GO:0005886">
    <property type="term" value="C:plasma membrane"/>
    <property type="evidence" value="ECO:0007669"/>
    <property type="project" value="UniProtKB-SubCell"/>
</dbReference>
<comment type="similarity">
    <text evidence="2">Belongs to the HupC/HyaC/HydC family.</text>
</comment>
<dbReference type="Gene3D" id="1.20.950.20">
    <property type="entry name" value="Transmembrane di-heme cytochromes, Chain C"/>
    <property type="match status" value="1"/>
</dbReference>
<evidence type="ECO:0000256" key="4">
    <source>
        <dbReference type="ARBA" id="ARBA00022475"/>
    </source>
</evidence>
<dbReference type="InterPro" id="IPR000516">
    <property type="entry name" value="Ni-dep_Hydgase_cyt-B"/>
</dbReference>
<dbReference type="InterPro" id="IPR011577">
    <property type="entry name" value="Cyt_b561_bac/Ni-Hgenase"/>
</dbReference>
<evidence type="ECO:0000256" key="2">
    <source>
        <dbReference type="ARBA" id="ARBA00008622"/>
    </source>
</evidence>
<evidence type="ECO:0000256" key="10">
    <source>
        <dbReference type="ARBA" id="ARBA00023004"/>
    </source>
</evidence>
<keyword evidence="4" id="KW-1003">Cell membrane</keyword>
<dbReference type="EMBL" id="SJPJ01000001">
    <property type="protein sequence ID" value="TWT84735.1"/>
    <property type="molecule type" value="Genomic_DNA"/>
</dbReference>
<dbReference type="InterPro" id="IPR016174">
    <property type="entry name" value="Di-haem_cyt_TM"/>
</dbReference>
<dbReference type="GO" id="GO:0020037">
    <property type="term" value="F:heme binding"/>
    <property type="evidence" value="ECO:0007669"/>
    <property type="project" value="TreeGrafter"/>
</dbReference>
<evidence type="ECO:0000256" key="12">
    <source>
        <dbReference type="SAM" id="MobiDB-lite"/>
    </source>
</evidence>
<feature type="region of interest" description="Disordered" evidence="12">
    <location>
        <begin position="205"/>
        <end position="229"/>
    </location>
</feature>
<dbReference type="InterPro" id="IPR051542">
    <property type="entry name" value="Hydrogenase_cytochrome"/>
</dbReference>
<keyword evidence="16" id="KW-1185">Reference proteome</keyword>
<dbReference type="GO" id="GO:0009055">
    <property type="term" value="F:electron transfer activity"/>
    <property type="evidence" value="ECO:0007669"/>
    <property type="project" value="InterPro"/>
</dbReference>
<keyword evidence="9 13" id="KW-1133">Transmembrane helix</keyword>
<feature type="domain" description="Cytochrome b561 bacterial/Ni-hydrogenase" evidence="14">
    <location>
        <begin position="8"/>
        <end position="199"/>
    </location>
</feature>
<dbReference type="PANTHER" id="PTHR30485:SF1">
    <property type="entry name" value="CYTOCHROME YDHU-RELATED"/>
    <property type="match status" value="1"/>
</dbReference>
<dbReference type="Proteomes" id="UP000315010">
    <property type="component" value="Unassembled WGS sequence"/>
</dbReference>
<evidence type="ECO:0000256" key="3">
    <source>
        <dbReference type="ARBA" id="ARBA00022448"/>
    </source>
</evidence>
<evidence type="ECO:0000256" key="11">
    <source>
        <dbReference type="ARBA" id="ARBA00023136"/>
    </source>
</evidence>
<evidence type="ECO:0000256" key="7">
    <source>
        <dbReference type="ARBA" id="ARBA00022723"/>
    </source>
</evidence>
<feature type="transmembrane region" description="Helical" evidence="13">
    <location>
        <begin position="163"/>
        <end position="182"/>
    </location>
</feature>
<reference evidence="15 16" key="1">
    <citation type="submission" date="2019-02" db="EMBL/GenBank/DDBJ databases">
        <title>Deep-cultivation of Planctomycetes and their phenomic and genomic characterization uncovers novel biology.</title>
        <authorList>
            <person name="Wiegand S."/>
            <person name="Jogler M."/>
            <person name="Boedeker C."/>
            <person name="Pinto D."/>
            <person name="Vollmers J."/>
            <person name="Rivas-Marin E."/>
            <person name="Kohn T."/>
            <person name="Peeters S.H."/>
            <person name="Heuer A."/>
            <person name="Rast P."/>
            <person name="Oberbeckmann S."/>
            <person name="Bunk B."/>
            <person name="Jeske O."/>
            <person name="Meyerdierks A."/>
            <person name="Storesund J.E."/>
            <person name="Kallscheuer N."/>
            <person name="Luecker S."/>
            <person name="Lage O.M."/>
            <person name="Pohl T."/>
            <person name="Merkel B.J."/>
            <person name="Hornburger P."/>
            <person name="Mueller R.-W."/>
            <person name="Bruemmer F."/>
            <person name="Labrenz M."/>
            <person name="Spormann A.M."/>
            <person name="Op Den Camp H."/>
            <person name="Overmann J."/>
            <person name="Amann R."/>
            <person name="Jetten M.S.M."/>
            <person name="Mascher T."/>
            <person name="Medema M.H."/>
            <person name="Devos D.P."/>
            <person name="Kaster A.-K."/>
            <person name="Ovreas L."/>
            <person name="Rohde M."/>
            <person name="Galperin M.Y."/>
            <person name="Jogler C."/>
        </authorList>
    </citation>
    <scope>NUCLEOTIDE SEQUENCE [LARGE SCALE GENOMIC DNA]</scope>
    <source>
        <strain evidence="15 16">CA13</strain>
    </source>
</reference>
<protein>
    <submittedName>
        <fullName evidence="15">Quinone-reactive Ni/Fe-hydrogenase B-type cytochrome subunit</fullName>
    </submittedName>
</protein>
<comment type="caution">
    <text evidence="15">The sequence shown here is derived from an EMBL/GenBank/DDBJ whole genome shotgun (WGS) entry which is preliminary data.</text>
</comment>
<dbReference type="PRINTS" id="PR00161">
    <property type="entry name" value="NIHGNASECYTB"/>
</dbReference>
<keyword evidence="3" id="KW-0813">Transport</keyword>
<evidence type="ECO:0000256" key="5">
    <source>
        <dbReference type="ARBA" id="ARBA00022617"/>
    </source>
</evidence>
<dbReference type="SUPFAM" id="SSF81342">
    <property type="entry name" value="Transmembrane di-heme cytochromes"/>
    <property type="match status" value="1"/>
</dbReference>
<evidence type="ECO:0000256" key="8">
    <source>
        <dbReference type="ARBA" id="ARBA00022982"/>
    </source>
</evidence>
<keyword evidence="5" id="KW-0349">Heme</keyword>
<feature type="transmembrane region" description="Helical" evidence="13">
    <location>
        <begin position="122"/>
        <end position="143"/>
    </location>
</feature>
<evidence type="ECO:0000259" key="14">
    <source>
        <dbReference type="Pfam" id="PF01292"/>
    </source>
</evidence>
<dbReference type="PANTHER" id="PTHR30485">
    <property type="entry name" value="NI/FE-HYDROGENASE 1 B-TYPE CYTOCHROME SUBUNIT"/>
    <property type="match status" value="1"/>
</dbReference>
<feature type="transmembrane region" description="Helical" evidence="13">
    <location>
        <begin position="14"/>
        <end position="35"/>
    </location>
</feature>
<dbReference type="GO" id="GO:0022904">
    <property type="term" value="P:respiratory electron transport chain"/>
    <property type="evidence" value="ECO:0007669"/>
    <property type="project" value="InterPro"/>
</dbReference>
<accession>A0A5C5ZC73</accession>
<comment type="subcellular location">
    <subcellularLocation>
        <location evidence="1">Cell membrane</location>
        <topology evidence="1">Multi-pass membrane protein</topology>
    </subcellularLocation>
</comment>
<dbReference type="RefSeq" id="WP_146402579.1">
    <property type="nucleotide sequence ID" value="NZ_SJPJ01000001.1"/>
</dbReference>
<gene>
    <name evidence="15" type="primary">hydC</name>
    <name evidence="15" type="ORF">CA13_62150</name>
</gene>
<evidence type="ECO:0000256" key="13">
    <source>
        <dbReference type="SAM" id="Phobius"/>
    </source>
</evidence>
<keyword evidence="7" id="KW-0479">Metal-binding</keyword>
<evidence type="ECO:0000256" key="9">
    <source>
        <dbReference type="ARBA" id="ARBA00022989"/>
    </source>
</evidence>
<dbReference type="Pfam" id="PF01292">
    <property type="entry name" value="Ni_hydr_CYTB"/>
    <property type="match status" value="1"/>
</dbReference>
<keyword evidence="6 13" id="KW-0812">Transmembrane</keyword>
<dbReference type="AlphaFoldDB" id="A0A5C5ZC73"/>
<name>A0A5C5ZC73_9BACT</name>
<keyword evidence="8" id="KW-0249">Electron transport</keyword>
<dbReference type="GO" id="GO:0005506">
    <property type="term" value="F:iron ion binding"/>
    <property type="evidence" value="ECO:0007669"/>
    <property type="project" value="InterPro"/>
</dbReference>
<proteinExistence type="inferred from homology"/>
<sequence length="229" mass="25499">MTERVLIYTPYERFWHWAQAAGIMMLVLTGAVIHWPGSIGVLPFSLAVSIHNVLGFLLLINAFLGLFYYVATGAIRQYLPEPHDFVSLGAAQLMYYMRGIFRGDPHPLEKTSRRRLNPLQQITYLVILNVLMPLQLITGLLMWSGQMQPGILSWVGGLPLVAAVHTLGAWAFVTFTIMHIYLTTTGRTPLSNLIAMITGFETLPKSRPEAANQESTSQSTPNSINEVVT</sequence>
<organism evidence="15 16">
    <name type="scientific">Novipirellula herctigrandis</name>
    <dbReference type="NCBI Taxonomy" id="2527986"/>
    <lineage>
        <taxon>Bacteria</taxon>
        <taxon>Pseudomonadati</taxon>
        <taxon>Planctomycetota</taxon>
        <taxon>Planctomycetia</taxon>
        <taxon>Pirellulales</taxon>
        <taxon>Pirellulaceae</taxon>
        <taxon>Novipirellula</taxon>
    </lineage>
</organism>
<evidence type="ECO:0000313" key="15">
    <source>
        <dbReference type="EMBL" id="TWT84735.1"/>
    </source>
</evidence>
<feature type="transmembrane region" description="Helical" evidence="13">
    <location>
        <begin position="47"/>
        <end position="71"/>
    </location>
</feature>
<evidence type="ECO:0000256" key="1">
    <source>
        <dbReference type="ARBA" id="ARBA00004651"/>
    </source>
</evidence>
<keyword evidence="11 13" id="KW-0472">Membrane</keyword>
<dbReference type="OrthoDB" id="197262at2"/>
<keyword evidence="10" id="KW-0408">Iron</keyword>
<evidence type="ECO:0000313" key="16">
    <source>
        <dbReference type="Proteomes" id="UP000315010"/>
    </source>
</evidence>
<evidence type="ECO:0000256" key="6">
    <source>
        <dbReference type="ARBA" id="ARBA00022692"/>
    </source>
</evidence>